<keyword evidence="5 6" id="KW-0961">Cell wall biogenesis/degradation</keyword>
<keyword evidence="7" id="KW-1133">Transmembrane helix</keyword>
<dbReference type="Gene3D" id="2.40.440.10">
    <property type="entry name" value="L,D-transpeptidase catalytic domain-like"/>
    <property type="match status" value="1"/>
</dbReference>
<proteinExistence type="predicted"/>
<keyword evidence="7" id="KW-0472">Membrane</keyword>
<keyword evidence="10" id="KW-1185">Reference proteome</keyword>
<gene>
    <name evidence="9" type="ORF">AB6A68_00645</name>
</gene>
<keyword evidence="4 6" id="KW-0573">Peptidoglycan synthesis</keyword>
<comment type="caution">
    <text evidence="9">The sequence shown here is derived from an EMBL/GenBank/DDBJ whole genome shotgun (WGS) entry which is preliminary data.</text>
</comment>
<dbReference type="CDD" id="cd16913">
    <property type="entry name" value="YkuD_like"/>
    <property type="match status" value="1"/>
</dbReference>
<keyword evidence="3 6" id="KW-0133">Cell shape</keyword>
<accession>A0ABV3Y1C8</accession>
<dbReference type="RefSeq" id="WP_298386078.1">
    <property type="nucleotide sequence ID" value="NZ_JBFSHR010000002.1"/>
</dbReference>
<dbReference type="EMBL" id="JBFSHR010000002">
    <property type="protein sequence ID" value="MEX6428353.1"/>
    <property type="molecule type" value="Genomic_DNA"/>
</dbReference>
<dbReference type="PROSITE" id="PS52029">
    <property type="entry name" value="LD_TPASE"/>
    <property type="match status" value="1"/>
</dbReference>
<evidence type="ECO:0000313" key="9">
    <source>
        <dbReference type="EMBL" id="MEX6428353.1"/>
    </source>
</evidence>
<evidence type="ECO:0000256" key="1">
    <source>
        <dbReference type="ARBA" id="ARBA00004752"/>
    </source>
</evidence>
<feature type="transmembrane region" description="Helical" evidence="7">
    <location>
        <begin position="17"/>
        <end position="39"/>
    </location>
</feature>
<feature type="active site" description="Proton donor/acceptor" evidence="6">
    <location>
        <position position="508"/>
    </location>
</feature>
<dbReference type="InterPro" id="IPR005490">
    <property type="entry name" value="LD_TPept_cat_dom"/>
</dbReference>
<comment type="pathway">
    <text evidence="1 6">Cell wall biogenesis; peptidoglycan biosynthesis.</text>
</comment>
<evidence type="ECO:0000256" key="2">
    <source>
        <dbReference type="ARBA" id="ARBA00022679"/>
    </source>
</evidence>
<name>A0ABV3Y1C8_9ACTN</name>
<dbReference type="EC" id="2.-.-.-" evidence="9"/>
<evidence type="ECO:0000256" key="3">
    <source>
        <dbReference type="ARBA" id="ARBA00022960"/>
    </source>
</evidence>
<protein>
    <submittedName>
        <fullName evidence="9">L,D-transpeptidase</fullName>
        <ecNumber evidence="9">2.-.-.-</ecNumber>
    </submittedName>
</protein>
<reference evidence="9 10" key="1">
    <citation type="submission" date="2024-07" db="EMBL/GenBank/DDBJ databases">
        <title>Draft Genome Sequence of Ferrimicrobium acidiphilum Strain YE2023, Isolated from a Pulp of Bioleach Reactor.</title>
        <authorList>
            <person name="Elkina Y.A."/>
            <person name="Bulaeva A.G."/>
            <person name="Beletsky A.V."/>
            <person name="Mardanov A.V."/>
        </authorList>
    </citation>
    <scope>NUCLEOTIDE SEQUENCE [LARGE SCALE GENOMIC DNA]</scope>
    <source>
        <strain evidence="9 10">YE2023</strain>
    </source>
</reference>
<feature type="active site" description="Nucleophile" evidence="6">
    <location>
        <position position="523"/>
    </location>
</feature>
<evidence type="ECO:0000256" key="4">
    <source>
        <dbReference type="ARBA" id="ARBA00022984"/>
    </source>
</evidence>
<evidence type="ECO:0000313" key="10">
    <source>
        <dbReference type="Proteomes" id="UP001560267"/>
    </source>
</evidence>
<organism evidence="9 10">
    <name type="scientific">Ferrimicrobium acidiphilum</name>
    <dbReference type="NCBI Taxonomy" id="121039"/>
    <lineage>
        <taxon>Bacteria</taxon>
        <taxon>Bacillati</taxon>
        <taxon>Actinomycetota</taxon>
        <taxon>Acidimicrobiia</taxon>
        <taxon>Acidimicrobiales</taxon>
        <taxon>Acidimicrobiaceae</taxon>
        <taxon>Ferrimicrobium</taxon>
    </lineage>
</organism>
<dbReference type="SUPFAM" id="SSF141523">
    <property type="entry name" value="L,D-transpeptidase catalytic domain-like"/>
    <property type="match status" value="1"/>
</dbReference>
<evidence type="ECO:0000256" key="6">
    <source>
        <dbReference type="PROSITE-ProRule" id="PRU01373"/>
    </source>
</evidence>
<keyword evidence="7" id="KW-0812">Transmembrane</keyword>
<dbReference type="Proteomes" id="UP001560267">
    <property type="component" value="Unassembled WGS sequence"/>
</dbReference>
<dbReference type="GO" id="GO:0016740">
    <property type="term" value="F:transferase activity"/>
    <property type="evidence" value="ECO:0007669"/>
    <property type="project" value="UniProtKB-KW"/>
</dbReference>
<evidence type="ECO:0000256" key="7">
    <source>
        <dbReference type="SAM" id="Phobius"/>
    </source>
</evidence>
<feature type="domain" description="L,D-TPase catalytic" evidence="8">
    <location>
        <begin position="431"/>
        <end position="547"/>
    </location>
</feature>
<evidence type="ECO:0000259" key="8">
    <source>
        <dbReference type="PROSITE" id="PS52029"/>
    </source>
</evidence>
<dbReference type="InterPro" id="IPR038063">
    <property type="entry name" value="Transpep_catalytic_dom"/>
</dbReference>
<keyword evidence="2 9" id="KW-0808">Transferase</keyword>
<sequence>MASARHTKPKGSHRARIVLGISGGVVAGLLIVAGVLVAVNVPKASLVASYASLGQLRTSGAHQTIVKIQASADGKPVSVTLRGGQLLPTHKLPTGVPTTITVELSRPSWIAWLTGKTQTLTLHSDTPRARLLDPVAIAATGASVQSDFSNPVSIVSYSYQSSTKLLTLAKASTRVAIPNSSKTVAGTLRVAAAPDPWETLPAASNMVFFRQSGSTPEAVINPDPSSLSPESTISITLSKPVAKVFGSKLPTISPAIQGADPVRGAWTQPTAYTLVFTPSTGDFWPSENFTMTTPTSIALVSPTGAVGSPGDSVALSGAPMSTLRLQQLLAQLNYLPVTFSSPTSVPSTEAAQVAAILSPPQGSFQWRWTMPTQLTSLWSAGSQNVITRGAVMAFEDFNGLDYNNPMSNPLLWPTLINDVMTHKVDPHPYAWIQVQKALPEKLYLWVNGNMVLQSLTNTGIAGLKTTNGTFPIYLRFKQDYMSGTNPNGTKYHDLVHWINYFLGSEAVHGFVRANYGFPQSLGCVELPVPTAAVVYPQVHIGTLVTVMPS</sequence>
<evidence type="ECO:0000256" key="5">
    <source>
        <dbReference type="ARBA" id="ARBA00023316"/>
    </source>
</evidence>
<dbReference type="Pfam" id="PF03734">
    <property type="entry name" value="YkuD"/>
    <property type="match status" value="1"/>
</dbReference>